<evidence type="ECO:0000256" key="2">
    <source>
        <dbReference type="ARBA" id="ARBA00023315"/>
    </source>
</evidence>
<name>A0A2M9Q9F6_9BACI</name>
<dbReference type="PROSITE" id="PS51186">
    <property type="entry name" value="GNAT"/>
    <property type="match status" value="1"/>
</dbReference>
<dbReference type="SUPFAM" id="SSF55729">
    <property type="entry name" value="Acyl-CoA N-acyltransferases (Nat)"/>
    <property type="match status" value="1"/>
</dbReference>
<dbReference type="Proteomes" id="UP000232101">
    <property type="component" value="Unassembled WGS sequence"/>
</dbReference>
<organism evidence="4 5">
    <name type="scientific">Lysinibacillus xylanilyticus</name>
    <dbReference type="NCBI Taxonomy" id="582475"/>
    <lineage>
        <taxon>Bacteria</taxon>
        <taxon>Bacillati</taxon>
        <taxon>Bacillota</taxon>
        <taxon>Bacilli</taxon>
        <taxon>Bacillales</taxon>
        <taxon>Bacillaceae</taxon>
        <taxon>Lysinibacillus</taxon>
    </lineage>
</organism>
<comment type="caution">
    <text evidence="4">The sequence shown here is derived from an EMBL/GenBank/DDBJ whole genome shotgun (WGS) entry which is preliminary data.</text>
</comment>
<keyword evidence="2" id="KW-0012">Acyltransferase</keyword>
<evidence type="ECO:0000313" key="5">
    <source>
        <dbReference type="Proteomes" id="UP000232101"/>
    </source>
</evidence>
<keyword evidence="1 4" id="KW-0808">Transferase</keyword>
<feature type="domain" description="N-acetyltransferase" evidence="3">
    <location>
        <begin position="4"/>
        <end position="161"/>
    </location>
</feature>
<gene>
    <name evidence="4" type="ORF">CWD94_05020</name>
</gene>
<evidence type="ECO:0000259" key="3">
    <source>
        <dbReference type="PROSITE" id="PS51186"/>
    </source>
</evidence>
<dbReference type="CDD" id="cd04301">
    <property type="entry name" value="NAT_SF"/>
    <property type="match status" value="1"/>
</dbReference>
<dbReference type="EMBL" id="PHQY01000324">
    <property type="protein sequence ID" value="PJO44703.1"/>
    <property type="molecule type" value="Genomic_DNA"/>
</dbReference>
<accession>A0A2M9Q9F6</accession>
<dbReference type="STRING" id="582475.ACZ11_06570"/>
<dbReference type="RefSeq" id="WP_100542335.1">
    <property type="nucleotide sequence ID" value="NZ_CP158849.1"/>
</dbReference>
<evidence type="ECO:0000313" key="4">
    <source>
        <dbReference type="EMBL" id="PJO44703.1"/>
    </source>
</evidence>
<evidence type="ECO:0000256" key="1">
    <source>
        <dbReference type="ARBA" id="ARBA00022679"/>
    </source>
</evidence>
<dbReference type="InterPro" id="IPR016181">
    <property type="entry name" value="Acyl_CoA_acyltransferase"/>
</dbReference>
<protein>
    <submittedName>
        <fullName evidence="4">N-acetyltransferase</fullName>
    </submittedName>
</protein>
<dbReference type="AlphaFoldDB" id="A0A2M9Q9F6"/>
<sequence>MDTILIRKMEQIDIKEVLKIYQEGIDTGMATFQTEVPSEYEWDKGHHDTLRFVAEEHDGVVGWIAISPVSTRAVYCGVGEVSVYISKDSKGRGIASKLFKILIAESEKAGFWTLQSSIFAINTSSIQLHKKMGFIKVGTREKIAQLHGQWHDTIIMEKRSSKIK</sequence>
<dbReference type="Gene3D" id="3.40.630.30">
    <property type="match status" value="1"/>
</dbReference>
<proteinExistence type="predicted"/>
<dbReference type="PANTHER" id="PTHR43072:SF23">
    <property type="entry name" value="UPF0039 PROTEIN C11D3.02C"/>
    <property type="match status" value="1"/>
</dbReference>
<dbReference type="Pfam" id="PF13420">
    <property type="entry name" value="Acetyltransf_4"/>
    <property type="match status" value="1"/>
</dbReference>
<dbReference type="PANTHER" id="PTHR43072">
    <property type="entry name" value="N-ACETYLTRANSFERASE"/>
    <property type="match status" value="1"/>
</dbReference>
<reference evidence="4 5" key="1">
    <citation type="submission" date="2017-11" db="EMBL/GenBank/DDBJ databases">
        <title>Bacterial isolate from king chilli rhizosphere.</title>
        <authorList>
            <person name="Takhelmayum P."/>
            <person name="Sarangthem I."/>
        </authorList>
    </citation>
    <scope>NUCLEOTIDE SEQUENCE [LARGE SCALE GENOMIC DNA]</scope>
    <source>
        <strain evidence="5">t26</strain>
    </source>
</reference>
<dbReference type="InterPro" id="IPR000182">
    <property type="entry name" value="GNAT_dom"/>
</dbReference>
<dbReference type="GO" id="GO:0016747">
    <property type="term" value="F:acyltransferase activity, transferring groups other than amino-acyl groups"/>
    <property type="evidence" value="ECO:0007669"/>
    <property type="project" value="InterPro"/>
</dbReference>